<dbReference type="GO" id="GO:0008408">
    <property type="term" value="F:3'-5' exonuclease activity"/>
    <property type="evidence" value="ECO:0007669"/>
    <property type="project" value="TreeGrafter"/>
</dbReference>
<comment type="subunit">
    <text evidence="3">DNA polymerase III contains a core (composed of alpha, epsilon and theta chains) that associates with a tau subunit. This core dimerizes to form the POLIII' complex. PolIII' associates with the gamma complex (composed of gamma, delta, delta', psi and chi chains) and with the beta chain to form the complete DNA polymerase III complex.</text>
</comment>
<feature type="transmembrane region" description="Helical" evidence="5">
    <location>
        <begin position="44"/>
        <end position="65"/>
    </location>
</feature>
<feature type="domain" description="Exonuclease" evidence="6">
    <location>
        <begin position="534"/>
        <end position="703"/>
    </location>
</feature>
<dbReference type="SUPFAM" id="SSF55785">
    <property type="entry name" value="PYP-like sensor domain (PAS domain)"/>
    <property type="match status" value="1"/>
</dbReference>
<dbReference type="Gene3D" id="3.30.420.10">
    <property type="entry name" value="Ribonuclease H-like superfamily/Ribonuclease H"/>
    <property type="match status" value="1"/>
</dbReference>
<evidence type="ECO:0000313" key="8">
    <source>
        <dbReference type="Proteomes" id="UP000198539"/>
    </source>
</evidence>
<name>A0A1H3BMN3_9RHOB</name>
<dbReference type="Pfam" id="PF00929">
    <property type="entry name" value="RNase_T"/>
    <property type="match status" value="1"/>
</dbReference>
<dbReference type="GO" id="GO:0045004">
    <property type="term" value="P:DNA replication proofreading"/>
    <property type="evidence" value="ECO:0007669"/>
    <property type="project" value="TreeGrafter"/>
</dbReference>
<dbReference type="PANTHER" id="PTHR30231">
    <property type="entry name" value="DNA POLYMERASE III SUBUNIT EPSILON"/>
    <property type="match status" value="1"/>
</dbReference>
<dbReference type="NCBIfam" id="TIGR00573">
    <property type="entry name" value="dnaq"/>
    <property type="match status" value="1"/>
</dbReference>
<dbReference type="GO" id="GO:0005829">
    <property type="term" value="C:cytosol"/>
    <property type="evidence" value="ECO:0007669"/>
    <property type="project" value="TreeGrafter"/>
</dbReference>
<evidence type="ECO:0000256" key="1">
    <source>
        <dbReference type="ARBA" id="ARBA00012417"/>
    </source>
</evidence>
<dbReference type="InterPro" id="IPR013520">
    <property type="entry name" value="Ribonucl_H"/>
</dbReference>
<dbReference type="PANTHER" id="PTHR30231:SF41">
    <property type="entry name" value="DNA POLYMERASE III SUBUNIT EPSILON"/>
    <property type="match status" value="1"/>
</dbReference>
<dbReference type="STRING" id="564137.SAMN04488238_108112"/>
<dbReference type="InterPro" id="IPR035965">
    <property type="entry name" value="PAS-like_dom_sf"/>
</dbReference>
<evidence type="ECO:0000256" key="2">
    <source>
        <dbReference type="ARBA" id="ARBA00025483"/>
    </source>
</evidence>
<dbReference type="InterPro" id="IPR012337">
    <property type="entry name" value="RNaseH-like_sf"/>
</dbReference>
<proteinExistence type="predicted"/>
<protein>
    <recommendedName>
        <fullName evidence="1">DNA-directed DNA polymerase</fullName>
        <ecNumber evidence="1">2.7.7.7</ecNumber>
    </recommendedName>
</protein>
<evidence type="ECO:0000256" key="5">
    <source>
        <dbReference type="SAM" id="Phobius"/>
    </source>
</evidence>
<evidence type="ECO:0000313" key="7">
    <source>
        <dbReference type="EMBL" id="SDX43137.1"/>
    </source>
</evidence>
<keyword evidence="5" id="KW-0812">Transmembrane</keyword>
<comment type="catalytic activity">
    <reaction evidence="4">
        <text>DNA(n) + a 2'-deoxyribonucleoside 5'-triphosphate = DNA(n+1) + diphosphate</text>
        <dbReference type="Rhea" id="RHEA:22508"/>
        <dbReference type="Rhea" id="RHEA-COMP:17339"/>
        <dbReference type="Rhea" id="RHEA-COMP:17340"/>
        <dbReference type="ChEBI" id="CHEBI:33019"/>
        <dbReference type="ChEBI" id="CHEBI:61560"/>
        <dbReference type="ChEBI" id="CHEBI:173112"/>
        <dbReference type="EC" id="2.7.7.7"/>
    </reaction>
</comment>
<dbReference type="Proteomes" id="UP000198539">
    <property type="component" value="Unassembled WGS sequence"/>
</dbReference>
<dbReference type="GO" id="GO:0003677">
    <property type="term" value="F:DNA binding"/>
    <property type="evidence" value="ECO:0007669"/>
    <property type="project" value="InterPro"/>
</dbReference>
<sequence>MAKPAGLRARLMALFGALALGCMLALAGALWLVQGRMGGDASGFVQAGLLAGFGIVGLIVAAWFWCDTHLARAADALAGSLRARTHAGVNTPMNTARARYLGDLGGAAAGMAQALHDTRGALADAVARETDRLSSEKLRLEKLLADVPVAVLLCTADHQLVFYNGQAVDLLDGGAAPGLDRNVLDYLREGPVRHAYQRLIDAVDPDPSADLLCATTGATRLLAGRMRVLRRTDAGVAPGYVLTLRDVTADMAVHTSRETLLADVFDRVRRPAANLQTVIGVLAEAPELTGAAAEEMRDAAPQGGGATQAGAGAATLRETAIQHSPPQTADLTRAMIAEIRTLTAALTELGARYDEGRTDWRPLNQTRSADLMDSLRARFDALGLRVETDSPDLIVNCDGFELVTLLGWLGARLAAEGYGDAFQLRLREEDGPGAMLDLTWTGKPLPVGTFDAWLTEPMAPTAPDLTGRGVLLTHGTEGWTEARGDVAAICMPVRNVRRAGRRPAPIRRAVVYDFDLLSKARSAAVADSPLGDLTYVVFDTETTGLNPGSDEIVQIAAVRVVNGRRVEGEVFDTLVDPARPIPASSTEVHGITDAMVVGAPGVRQVTADFHRFAKGAVLIAHNAPFDMAFLRRHEDAAGVRFDNPVLDTVLLSAVLFGQLEEHSLDALTMRLGITIPEEARHTALGDTVATADAFLKLMPMLRARGLGTFGEVLAEVRRHGRLLRDLNDDVVLKG</sequence>
<keyword evidence="5" id="KW-0472">Membrane</keyword>
<dbReference type="RefSeq" id="WP_092891104.1">
    <property type="nucleotide sequence ID" value="NZ_CP061498.1"/>
</dbReference>
<dbReference type="AlphaFoldDB" id="A0A1H3BMN3"/>
<dbReference type="Gene3D" id="3.30.450.20">
    <property type="entry name" value="PAS domain"/>
    <property type="match status" value="1"/>
</dbReference>
<dbReference type="CDD" id="cd06127">
    <property type="entry name" value="DEDDh"/>
    <property type="match status" value="1"/>
</dbReference>
<dbReference type="OrthoDB" id="9804290at2"/>
<accession>A0A1H3BMN3</accession>
<keyword evidence="5" id="KW-1133">Transmembrane helix</keyword>
<dbReference type="EMBL" id="FNOM01000008">
    <property type="protein sequence ID" value="SDX43137.1"/>
    <property type="molecule type" value="Genomic_DNA"/>
</dbReference>
<feature type="transmembrane region" description="Helical" evidence="5">
    <location>
        <begin position="12"/>
        <end position="32"/>
    </location>
</feature>
<evidence type="ECO:0000256" key="3">
    <source>
        <dbReference type="ARBA" id="ARBA00026073"/>
    </source>
</evidence>
<evidence type="ECO:0000259" key="6">
    <source>
        <dbReference type="SMART" id="SM00479"/>
    </source>
</evidence>
<dbReference type="FunFam" id="3.30.420.10:FF:000045">
    <property type="entry name" value="3'-5' exonuclease DinG"/>
    <property type="match status" value="1"/>
</dbReference>
<reference evidence="7 8" key="1">
    <citation type="submission" date="2016-10" db="EMBL/GenBank/DDBJ databases">
        <authorList>
            <person name="de Groot N.N."/>
        </authorList>
    </citation>
    <scope>NUCLEOTIDE SEQUENCE [LARGE SCALE GENOMIC DNA]</scope>
    <source>
        <strain evidence="7 8">CGMCC 1.8894</strain>
    </source>
</reference>
<comment type="function">
    <text evidence="2">DNA polymerase III is a complex, multichain enzyme responsible for most of the replicative synthesis in bacteria. The epsilon subunit contain the editing function and is a proofreading 3'-5' exonuclease.</text>
</comment>
<dbReference type="PROSITE" id="PS51257">
    <property type="entry name" value="PROKAR_LIPOPROTEIN"/>
    <property type="match status" value="1"/>
</dbReference>
<dbReference type="GO" id="GO:0003887">
    <property type="term" value="F:DNA-directed DNA polymerase activity"/>
    <property type="evidence" value="ECO:0007669"/>
    <property type="project" value="UniProtKB-EC"/>
</dbReference>
<dbReference type="SUPFAM" id="SSF53098">
    <property type="entry name" value="Ribonuclease H-like"/>
    <property type="match status" value="1"/>
</dbReference>
<keyword evidence="8" id="KW-1185">Reference proteome</keyword>
<dbReference type="SMART" id="SM00479">
    <property type="entry name" value="EXOIII"/>
    <property type="match status" value="1"/>
</dbReference>
<dbReference type="InterPro" id="IPR006054">
    <property type="entry name" value="DnaQ"/>
</dbReference>
<evidence type="ECO:0000256" key="4">
    <source>
        <dbReference type="ARBA" id="ARBA00049244"/>
    </source>
</evidence>
<gene>
    <name evidence="7" type="ORF">SAMN04488238_108112</name>
</gene>
<organism evidence="7 8">
    <name type="scientific">Roseicitreum antarcticum</name>
    <dbReference type="NCBI Taxonomy" id="564137"/>
    <lineage>
        <taxon>Bacteria</taxon>
        <taxon>Pseudomonadati</taxon>
        <taxon>Pseudomonadota</taxon>
        <taxon>Alphaproteobacteria</taxon>
        <taxon>Rhodobacterales</taxon>
        <taxon>Paracoccaceae</taxon>
        <taxon>Roseicitreum</taxon>
    </lineage>
</organism>
<dbReference type="InterPro" id="IPR036397">
    <property type="entry name" value="RNaseH_sf"/>
</dbReference>
<dbReference type="EC" id="2.7.7.7" evidence="1"/>